<dbReference type="RefSeq" id="WP_135871240.1">
    <property type="nucleotide sequence ID" value="NZ_SRSC01000003.1"/>
</dbReference>
<organism evidence="1 2">
    <name type="scientific">Geomonas terrae</name>
    <dbReference type="NCBI Taxonomy" id="2562681"/>
    <lineage>
        <taxon>Bacteria</taxon>
        <taxon>Pseudomonadati</taxon>
        <taxon>Thermodesulfobacteriota</taxon>
        <taxon>Desulfuromonadia</taxon>
        <taxon>Geobacterales</taxon>
        <taxon>Geobacteraceae</taxon>
        <taxon>Geomonas</taxon>
    </lineage>
</organism>
<dbReference type="AlphaFoldDB" id="A0A4S1CDP4"/>
<protein>
    <recommendedName>
        <fullName evidence="3">Carboxypeptidase regulatory-like domain-containing protein</fullName>
    </recommendedName>
</protein>
<evidence type="ECO:0000313" key="1">
    <source>
        <dbReference type="EMBL" id="TGU71547.1"/>
    </source>
</evidence>
<keyword evidence="2" id="KW-1185">Reference proteome</keyword>
<sequence length="560" mass="59617">MRTLLKRTWGWFVLVTVVAIVAGCGGGGGNETVERISGTAAAGVPIIGTVTLKDSTAVTKTVSIAANGKYSVDVSGMKAPFMVRADGYASKQEYHLYSAATAEDVNKNTNVTPLTDLIVANVAGSMPQTYFESGNFSTITASGLTAETEALKAKLLPTLQAVGVANSIDLLRTSFSTDHSGLDAALDVIRVSTDPDTKVATITNAITQQTMTSDITSGTYTGSLSDTTGVASGVTAIQAISDKFKAFSEFFATGLPNATNPGMVNLFDQSTFLHSGRNLAAFLAERTTDQKMVGVSFTNISLQSMNEAQDNCVVAFEVVIDGKPIFDGPRPWHVTKKNGVWLMQGDQRIADVGVMAGASYDVSTASDTTGLSIYVDDSGERGITSAVVSGAGLTTPITLSNQTSGFLSTQELFPMSDEAIEEIPDSGAVYTIQLYQDATLVATYTEKIMKRPYLSTELKVADFPAISSPTLEQLKNFNGGNVTIAWTLPTGFTNGWLYVRISNDTDSFAEAQFSLRTSEHSKSFMLNPVTEGGQSFTITNRWISLTAYDGYGRTLETIMH</sequence>
<dbReference type="EMBL" id="SRSC01000003">
    <property type="protein sequence ID" value="TGU71547.1"/>
    <property type="molecule type" value="Genomic_DNA"/>
</dbReference>
<proteinExistence type="predicted"/>
<name>A0A4S1CDP4_9BACT</name>
<comment type="caution">
    <text evidence="1">The sequence shown here is derived from an EMBL/GenBank/DDBJ whole genome shotgun (WGS) entry which is preliminary data.</text>
</comment>
<reference evidence="1 2" key="1">
    <citation type="submission" date="2019-04" db="EMBL/GenBank/DDBJ databases">
        <title>Geobacter oryzae sp. nov., ferric-reducing bacteria isolated from paddy soil.</title>
        <authorList>
            <person name="Xu Z."/>
            <person name="Masuda Y."/>
            <person name="Itoh H."/>
            <person name="Senoo K."/>
        </authorList>
    </citation>
    <scope>NUCLEOTIDE SEQUENCE [LARGE SCALE GENOMIC DNA]</scope>
    <source>
        <strain evidence="1 2">Red111</strain>
    </source>
</reference>
<dbReference type="Proteomes" id="UP000306416">
    <property type="component" value="Unassembled WGS sequence"/>
</dbReference>
<accession>A0A4S1CDP4</accession>
<evidence type="ECO:0000313" key="2">
    <source>
        <dbReference type="Proteomes" id="UP000306416"/>
    </source>
</evidence>
<dbReference type="PROSITE" id="PS51257">
    <property type="entry name" value="PROKAR_LIPOPROTEIN"/>
    <property type="match status" value="1"/>
</dbReference>
<gene>
    <name evidence="1" type="ORF">E4633_14645</name>
</gene>
<evidence type="ECO:0008006" key="3">
    <source>
        <dbReference type="Google" id="ProtNLM"/>
    </source>
</evidence>